<reference evidence="3" key="2">
    <citation type="journal article" date="2013" name="PLoS Genet.">
        <title>Comparative genome structure, secondary metabolite, and effector coding capacity across Cochliobolus pathogens.</title>
        <authorList>
            <person name="Condon B.J."/>
            <person name="Leng Y."/>
            <person name="Wu D."/>
            <person name="Bushley K.E."/>
            <person name="Ohm R.A."/>
            <person name="Otillar R."/>
            <person name="Martin J."/>
            <person name="Schackwitz W."/>
            <person name="Grimwood J."/>
            <person name="MohdZainudin N."/>
            <person name="Xue C."/>
            <person name="Wang R."/>
            <person name="Manning V.A."/>
            <person name="Dhillon B."/>
            <person name="Tu Z.J."/>
            <person name="Steffenson B.J."/>
            <person name="Salamov A."/>
            <person name="Sun H."/>
            <person name="Lowry S."/>
            <person name="LaButti K."/>
            <person name="Han J."/>
            <person name="Copeland A."/>
            <person name="Lindquist E."/>
            <person name="Barry K."/>
            <person name="Schmutz J."/>
            <person name="Baker S.E."/>
            <person name="Ciuffetti L.M."/>
            <person name="Grigoriev I.V."/>
            <person name="Zhong S."/>
            <person name="Turgeon B.G."/>
        </authorList>
    </citation>
    <scope>NUCLEOTIDE SEQUENCE [LARGE SCALE GENOMIC DNA]</scope>
    <source>
        <strain evidence="3">C5 / ATCC 48332 / race O</strain>
    </source>
</reference>
<proteinExistence type="predicted"/>
<protein>
    <recommendedName>
        <fullName evidence="1">Hydantoinase B/oxoprolinase domain-containing protein</fullName>
    </recommendedName>
</protein>
<organism evidence="2 3">
    <name type="scientific">Cochliobolus heterostrophus (strain C5 / ATCC 48332 / race O)</name>
    <name type="common">Southern corn leaf blight fungus</name>
    <name type="synonym">Bipolaris maydis</name>
    <dbReference type="NCBI Taxonomy" id="701091"/>
    <lineage>
        <taxon>Eukaryota</taxon>
        <taxon>Fungi</taxon>
        <taxon>Dikarya</taxon>
        <taxon>Ascomycota</taxon>
        <taxon>Pezizomycotina</taxon>
        <taxon>Dothideomycetes</taxon>
        <taxon>Pleosporomycetidae</taxon>
        <taxon>Pleosporales</taxon>
        <taxon>Pleosporineae</taxon>
        <taxon>Pleosporaceae</taxon>
        <taxon>Bipolaris</taxon>
    </lineage>
</organism>
<dbReference type="HOGENOM" id="CLU_3019806_0_0_1"/>
<dbReference type="Proteomes" id="UP000016936">
    <property type="component" value="Unassembled WGS sequence"/>
</dbReference>
<sequence length="56" mass="5934">YGNTNAPEAITHLAIMYALRCMIKSDILLSQGCLSPVDVTILEPSIISPTANNGSD</sequence>
<dbReference type="InterPro" id="IPR003692">
    <property type="entry name" value="Hydantoinase_B"/>
</dbReference>
<accession>M2UBY5</accession>
<dbReference type="PANTHER" id="PTHR11365:SF2">
    <property type="entry name" value="5-OXOPROLINASE"/>
    <property type="match status" value="1"/>
</dbReference>
<dbReference type="Pfam" id="PF02538">
    <property type="entry name" value="Hydantoinase_B"/>
    <property type="match status" value="1"/>
</dbReference>
<gene>
    <name evidence="2" type="ORF">COCHEDRAFT_1118759</name>
</gene>
<dbReference type="eggNOG" id="KOG1939">
    <property type="taxonomic scope" value="Eukaryota"/>
</dbReference>
<name>M2UBY5_COCH5</name>
<evidence type="ECO:0000259" key="1">
    <source>
        <dbReference type="Pfam" id="PF02538"/>
    </source>
</evidence>
<dbReference type="GO" id="GO:0006749">
    <property type="term" value="P:glutathione metabolic process"/>
    <property type="evidence" value="ECO:0007669"/>
    <property type="project" value="TreeGrafter"/>
</dbReference>
<dbReference type="AlphaFoldDB" id="M2UBY5"/>
<evidence type="ECO:0000313" key="3">
    <source>
        <dbReference type="Proteomes" id="UP000016936"/>
    </source>
</evidence>
<keyword evidence="3" id="KW-1185">Reference proteome</keyword>
<dbReference type="InterPro" id="IPR045079">
    <property type="entry name" value="Oxoprolinase-like"/>
</dbReference>
<dbReference type="GO" id="GO:0005829">
    <property type="term" value="C:cytosol"/>
    <property type="evidence" value="ECO:0007669"/>
    <property type="project" value="TreeGrafter"/>
</dbReference>
<dbReference type="EMBL" id="KB445589">
    <property type="protein sequence ID" value="EMD85422.1"/>
    <property type="molecule type" value="Genomic_DNA"/>
</dbReference>
<dbReference type="PANTHER" id="PTHR11365">
    <property type="entry name" value="5-OXOPROLINASE RELATED"/>
    <property type="match status" value="1"/>
</dbReference>
<dbReference type="STRING" id="701091.M2UBY5"/>
<evidence type="ECO:0000313" key="2">
    <source>
        <dbReference type="EMBL" id="EMD85422.1"/>
    </source>
</evidence>
<feature type="domain" description="Hydantoinase B/oxoprolinase" evidence="1">
    <location>
        <begin position="2"/>
        <end position="52"/>
    </location>
</feature>
<reference evidence="2 3" key="1">
    <citation type="journal article" date="2012" name="PLoS Pathog.">
        <title>Diverse lifestyles and strategies of plant pathogenesis encoded in the genomes of eighteen Dothideomycetes fungi.</title>
        <authorList>
            <person name="Ohm R.A."/>
            <person name="Feau N."/>
            <person name="Henrissat B."/>
            <person name="Schoch C.L."/>
            <person name="Horwitz B.A."/>
            <person name="Barry K.W."/>
            <person name="Condon B.J."/>
            <person name="Copeland A.C."/>
            <person name="Dhillon B."/>
            <person name="Glaser F."/>
            <person name="Hesse C.N."/>
            <person name="Kosti I."/>
            <person name="LaButti K."/>
            <person name="Lindquist E.A."/>
            <person name="Lucas S."/>
            <person name="Salamov A.A."/>
            <person name="Bradshaw R.E."/>
            <person name="Ciuffetti L."/>
            <person name="Hamelin R.C."/>
            <person name="Kema G.H.J."/>
            <person name="Lawrence C."/>
            <person name="Scott J.A."/>
            <person name="Spatafora J.W."/>
            <person name="Turgeon B.G."/>
            <person name="de Wit P.J.G.M."/>
            <person name="Zhong S."/>
            <person name="Goodwin S.B."/>
            <person name="Grigoriev I.V."/>
        </authorList>
    </citation>
    <scope>NUCLEOTIDE SEQUENCE [LARGE SCALE GENOMIC DNA]</scope>
    <source>
        <strain evidence="3">C5 / ATCC 48332 / race O</strain>
    </source>
</reference>
<dbReference type="GO" id="GO:0017168">
    <property type="term" value="F:5-oxoprolinase (ATP-hydrolyzing) activity"/>
    <property type="evidence" value="ECO:0007669"/>
    <property type="project" value="TreeGrafter"/>
</dbReference>
<feature type="non-terminal residue" evidence="2">
    <location>
        <position position="1"/>
    </location>
</feature>